<evidence type="ECO:0000259" key="5">
    <source>
        <dbReference type="Pfam" id="PF13193"/>
    </source>
</evidence>
<dbReference type="GO" id="GO:0005777">
    <property type="term" value="C:peroxisome"/>
    <property type="evidence" value="ECO:0007669"/>
    <property type="project" value="UniProtKB-SubCell"/>
</dbReference>
<dbReference type="InterPro" id="IPR025110">
    <property type="entry name" value="AMP-bd_C"/>
</dbReference>
<sequence>MKGLHLLTRGLVGKARWPAVLQTTRKGRLVASRAFTTTTNLGQEATPNYSRSSEEEKYKTEYNIYSTQSPVEPHSVNVYYKLHESAARWPLRIVGECGITGRQLTFSTLQDQSVRFAGLLQRGPGRGVKGVGNGDVVSMFLTNSPEYLTVFYGIVGSGAIPSPTNSSFTPDELARQILDSGSKVTVTETLLEPVVTAAIKNMKNPPFVYVVGKSNDGHAELLPILQDNNTPFDMDPQIEPDEFVGMLYSSGTTGMPKGVLLPHKSLSASLPAYQHPEINFDLPCTDEHQTTVMGLLPFFHAYGSYMGLLSGPSSGCKIVTLPKFDPQTYLSAIKKYKFRHLHIVPPLLSFLCHPAVTSSDLSSLQGVTCSAAPCSLSHANILKDKTRNDFFFQELYGMTETMVVMTTPVGQERLGSCGKLLYGSQARVVHLETQDTLPPGHKGELWIKTLGAMKCYHNNPEATNQTQTSDGWIKTGDVAKYDEQGYFYIVDRIKELIKVKGLQVSPTEIEEQLMKHDAVLDAGVVGVTCERAGEVPKAFVVKKKDVSEEELQSFIAKNMARHKQLKGGVEFVDALPKNPAGKLLRRVLKERGV</sequence>
<protein>
    <recommendedName>
        <fullName evidence="8">4-coumarate--CoA ligase 3</fullName>
    </recommendedName>
</protein>
<dbReference type="Gene3D" id="3.40.50.12780">
    <property type="entry name" value="N-terminal domain of ligase-like"/>
    <property type="match status" value="1"/>
</dbReference>
<accession>A0AAE1L215</accession>
<dbReference type="PANTHER" id="PTHR24096">
    <property type="entry name" value="LONG-CHAIN-FATTY-ACID--COA LIGASE"/>
    <property type="match status" value="1"/>
</dbReference>
<evidence type="ECO:0000256" key="1">
    <source>
        <dbReference type="ARBA" id="ARBA00004275"/>
    </source>
</evidence>
<evidence type="ECO:0000256" key="2">
    <source>
        <dbReference type="ARBA" id="ARBA00006432"/>
    </source>
</evidence>
<feature type="domain" description="AMP-dependent synthetase/ligase" evidence="4">
    <location>
        <begin position="84"/>
        <end position="457"/>
    </location>
</feature>
<proteinExistence type="inferred from homology"/>
<organism evidence="6 7">
    <name type="scientific">Petrolisthes cinctipes</name>
    <name type="common">Flat porcelain crab</name>
    <dbReference type="NCBI Taxonomy" id="88211"/>
    <lineage>
        <taxon>Eukaryota</taxon>
        <taxon>Metazoa</taxon>
        <taxon>Ecdysozoa</taxon>
        <taxon>Arthropoda</taxon>
        <taxon>Crustacea</taxon>
        <taxon>Multicrustacea</taxon>
        <taxon>Malacostraca</taxon>
        <taxon>Eumalacostraca</taxon>
        <taxon>Eucarida</taxon>
        <taxon>Decapoda</taxon>
        <taxon>Pleocyemata</taxon>
        <taxon>Anomura</taxon>
        <taxon>Galatheoidea</taxon>
        <taxon>Porcellanidae</taxon>
        <taxon>Petrolisthes</taxon>
    </lineage>
</organism>
<dbReference type="InterPro" id="IPR000873">
    <property type="entry name" value="AMP-dep_synth/lig_dom"/>
</dbReference>
<dbReference type="Pfam" id="PF00501">
    <property type="entry name" value="AMP-binding"/>
    <property type="match status" value="1"/>
</dbReference>
<name>A0AAE1L215_PETCI</name>
<comment type="subcellular location">
    <subcellularLocation>
        <location evidence="1">Peroxisome</location>
    </subcellularLocation>
</comment>
<dbReference type="Pfam" id="PF13193">
    <property type="entry name" value="AMP-binding_C"/>
    <property type="match status" value="1"/>
</dbReference>
<evidence type="ECO:0000256" key="3">
    <source>
        <dbReference type="ARBA" id="ARBA00023140"/>
    </source>
</evidence>
<gene>
    <name evidence="6" type="ORF">Pcinc_003943</name>
</gene>
<evidence type="ECO:0000313" key="7">
    <source>
        <dbReference type="Proteomes" id="UP001286313"/>
    </source>
</evidence>
<dbReference type="PROSITE" id="PS00455">
    <property type="entry name" value="AMP_BINDING"/>
    <property type="match status" value="1"/>
</dbReference>
<evidence type="ECO:0000313" key="6">
    <source>
        <dbReference type="EMBL" id="KAK3892192.1"/>
    </source>
</evidence>
<dbReference type="EMBL" id="JAWQEG010000278">
    <property type="protein sequence ID" value="KAK3892192.1"/>
    <property type="molecule type" value="Genomic_DNA"/>
</dbReference>
<comment type="similarity">
    <text evidence="2">Belongs to the ATP-dependent AMP-binding enzyme family.</text>
</comment>
<dbReference type="InterPro" id="IPR042099">
    <property type="entry name" value="ANL_N_sf"/>
</dbReference>
<dbReference type="Proteomes" id="UP001286313">
    <property type="component" value="Unassembled WGS sequence"/>
</dbReference>
<keyword evidence="3" id="KW-0576">Peroxisome</keyword>
<dbReference type="Gene3D" id="3.30.300.30">
    <property type="match status" value="1"/>
</dbReference>
<evidence type="ECO:0000259" key="4">
    <source>
        <dbReference type="Pfam" id="PF00501"/>
    </source>
</evidence>
<dbReference type="PANTHER" id="PTHR24096:SF422">
    <property type="entry name" value="BCDNA.GH02901"/>
    <property type="match status" value="1"/>
</dbReference>
<comment type="caution">
    <text evidence="6">The sequence shown here is derived from an EMBL/GenBank/DDBJ whole genome shotgun (WGS) entry which is preliminary data.</text>
</comment>
<dbReference type="InterPro" id="IPR020845">
    <property type="entry name" value="AMP-binding_CS"/>
</dbReference>
<dbReference type="InterPro" id="IPR045851">
    <property type="entry name" value="AMP-bd_C_sf"/>
</dbReference>
<evidence type="ECO:0008006" key="8">
    <source>
        <dbReference type="Google" id="ProtNLM"/>
    </source>
</evidence>
<dbReference type="SUPFAM" id="SSF56801">
    <property type="entry name" value="Acetyl-CoA synthetase-like"/>
    <property type="match status" value="1"/>
</dbReference>
<dbReference type="AlphaFoldDB" id="A0AAE1L215"/>
<feature type="domain" description="AMP-binding enzyme C-terminal" evidence="5">
    <location>
        <begin position="508"/>
        <end position="582"/>
    </location>
</feature>
<dbReference type="GO" id="GO:0016405">
    <property type="term" value="F:CoA-ligase activity"/>
    <property type="evidence" value="ECO:0007669"/>
    <property type="project" value="TreeGrafter"/>
</dbReference>
<dbReference type="FunFam" id="3.30.300.30:FF:000007">
    <property type="entry name" value="4-coumarate--CoA ligase 2"/>
    <property type="match status" value="1"/>
</dbReference>
<reference evidence="6" key="1">
    <citation type="submission" date="2023-10" db="EMBL/GenBank/DDBJ databases">
        <title>Genome assemblies of two species of porcelain crab, Petrolisthes cinctipes and Petrolisthes manimaculis (Anomura: Porcellanidae).</title>
        <authorList>
            <person name="Angst P."/>
        </authorList>
    </citation>
    <scope>NUCLEOTIDE SEQUENCE</scope>
    <source>
        <strain evidence="6">PB745_01</strain>
        <tissue evidence="6">Gill</tissue>
    </source>
</reference>
<keyword evidence="7" id="KW-1185">Reference proteome</keyword>